<name>A0A0G0I3Z2_9BACT</name>
<evidence type="ECO:0000313" key="3">
    <source>
        <dbReference type="EMBL" id="KKQ45635.1"/>
    </source>
</evidence>
<evidence type="ECO:0000259" key="2">
    <source>
        <dbReference type="Pfam" id="PF14478"/>
    </source>
</evidence>
<dbReference type="Pfam" id="PF14478">
    <property type="entry name" value="DUF4430"/>
    <property type="match status" value="1"/>
</dbReference>
<reference evidence="3 4" key="1">
    <citation type="journal article" date="2015" name="Nature">
        <title>rRNA introns, odd ribosomes, and small enigmatic genomes across a large radiation of phyla.</title>
        <authorList>
            <person name="Brown C.T."/>
            <person name="Hug L.A."/>
            <person name="Thomas B.C."/>
            <person name="Sharon I."/>
            <person name="Castelle C.J."/>
            <person name="Singh A."/>
            <person name="Wilkins M.J."/>
            <person name="Williams K.H."/>
            <person name="Banfield J.F."/>
        </authorList>
    </citation>
    <scope>NUCLEOTIDE SEQUENCE [LARGE SCALE GENOMIC DNA]</scope>
</reference>
<keyword evidence="1" id="KW-0812">Transmembrane</keyword>
<dbReference type="EMBL" id="LBTU01000051">
    <property type="protein sequence ID" value="KKQ45635.1"/>
    <property type="molecule type" value="Genomic_DNA"/>
</dbReference>
<proteinExistence type="predicted"/>
<dbReference type="Gene3D" id="2.170.130.30">
    <property type="match status" value="1"/>
</dbReference>
<feature type="transmembrane region" description="Helical" evidence="1">
    <location>
        <begin position="12"/>
        <end position="28"/>
    </location>
</feature>
<feature type="domain" description="Transcobalamin-like C-terminal" evidence="2">
    <location>
        <begin position="109"/>
        <end position="168"/>
    </location>
</feature>
<evidence type="ECO:0000256" key="1">
    <source>
        <dbReference type="SAM" id="Phobius"/>
    </source>
</evidence>
<sequence length="168" mass="19197">MTKHNKKLYIRIFILIVFSIFLAFFIFAKEKKEIVENIIQESVIPSPLIKSAIKTQTSNLEKNPVPEKENLEIKNTEDIILLLGKEIVNLSFTPNMFFYDALIDWKSQGKIEFAGKNYPGLGFFVTDIGSLHAGNGKYLLYYVNGKEATVGVSSYRLKNGDIIEWKLK</sequence>
<evidence type="ECO:0000313" key="4">
    <source>
        <dbReference type="Proteomes" id="UP000034430"/>
    </source>
</evidence>
<protein>
    <recommendedName>
        <fullName evidence="2">Transcobalamin-like C-terminal domain-containing protein</fullName>
    </recommendedName>
</protein>
<keyword evidence="1" id="KW-1133">Transmembrane helix</keyword>
<dbReference type="Proteomes" id="UP000034430">
    <property type="component" value="Unassembled WGS sequence"/>
</dbReference>
<accession>A0A0G0I3Z2</accession>
<keyword evidence="1" id="KW-0472">Membrane</keyword>
<comment type="caution">
    <text evidence="3">The sequence shown here is derived from an EMBL/GenBank/DDBJ whole genome shotgun (WGS) entry which is preliminary data.</text>
</comment>
<gene>
    <name evidence="3" type="ORF">US65_C0051G0003</name>
</gene>
<dbReference type="AlphaFoldDB" id="A0A0G0I3Z2"/>
<dbReference type="InterPro" id="IPR027954">
    <property type="entry name" value="Transcobalamin-like_C"/>
</dbReference>
<organism evidence="3 4">
    <name type="scientific">Candidatus Yanofskybacteria bacterium GW2011_GWC2_37_9</name>
    <dbReference type="NCBI Taxonomy" id="1619028"/>
    <lineage>
        <taxon>Bacteria</taxon>
        <taxon>Candidatus Yanofskyibacteriota</taxon>
    </lineage>
</organism>